<dbReference type="EMBL" id="CP017703">
    <property type="protein sequence ID" value="ASS89492.1"/>
    <property type="molecule type" value="Genomic_DNA"/>
</dbReference>
<accession>A0A223E2N2</accession>
<name>A0A223E2N2_9BACI</name>
<dbReference type="AlphaFoldDB" id="A0A223E2N2"/>
<gene>
    <name evidence="1" type="ORF">AP3564_03825</name>
</gene>
<evidence type="ECO:0000313" key="1">
    <source>
        <dbReference type="EMBL" id="ASS89492.1"/>
    </source>
</evidence>
<protein>
    <submittedName>
        <fullName evidence="1">Uncharacterized protein</fullName>
    </submittedName>
</protein>
<dbReference type="KEGG" id="apak:AP3564_03825"/>
<organism evidence="1 2">
    <name type="scientific">Aeribacillus pallidus</name>
    <dbReference type="NCBI Taxonomy" id="33936"/>
    <lineage>
        <taxon>Bacteria</taxon>
        <taxon>Bacillati</taxon>
        <taxon>Bacillota</taxon>
        <taxon>Bacilli</taxon>
        <taxon>Bacillales</taxon>
        <taxon>Bacillaceae</taxon>
        <taxon>Aeribacillus</taxon>
    </lineage>
</organism>
<proteinExistence type="predicted"/>
<sequence length="138" mass="16478">MKIYFPLKVEGMFRHFSLISFSTIYANHFPGNMYNSSEKKKTSAPFWNRCREMGNGLIVMTKQKKIFDELFAMWTRSLLLFYVPKIFDLFRLLLAQIPKLFRPYRVVFYKISFNDPICSLSKLSFIHHICQLRLKFGV</sequence>
<evidence type="ECO:0000313" key="2">
    <source>
        <dbReference type="Proteomes" id="UP000214606"/>
    </source>
</evidence>
<reference evidence="1 2" key="1">
    <citation type="submission" date="2016-10" db="EMBL/GenBank/DDBJ databases">
        <title>The whole genome sequencing and assembly of Aeribacillus pallidus KCTC3564 strain.</title>
        <authorList>
            <person name="Lee Y.-J."/>
            <person name="Park M.-K."/>
            <person name="Yi H."/>
            <person name="Bahn Y.-S."/>
            <person name="Kim J.F."/>
            <person name="Lee D.-W."/>
        </authorList>
    </citation>
    <scope>NUCLEOTIDE SEQUENCE [LARGE SCALE GENOMIC DNA]</scope>
    <source>
        <strain evidence="1 2">KCTC3564</strain>
    </source>
</reference>
<dbReference type="Proteomes" id="UP000214606">
    <property type="component" value="Chromosome"/>
</dbReference>